<dbReference type="InterPro" id="IPR037914">
    <property type="entry name" value="SpoVT-AbrB_sf"/>
</dbReference>
<dbReference type="EMBL" id="JPER01000008">
    <property type="protein sequence ID" value="KFZ30168.1"/>
    <property type="molecule type" value="Genomic_DNA"/>
</dbReference>
<organism evidence="1 2">
    <name type="scientific">Pseudidiomarina salinarum</name>
    <dbReference type="NCBI Taxonomy" id="435908"/>
    <lineage>
        <taxon>Bacteria</taxon>
        <taxon>Pseudomonadati</taxon>
        <taxon>Pseudomonadota</taxon>
        <taxon>Gammaproteobacteria</taxon>
        <taxon>Alteromonadales</taxon>
        <taxon>Idiomarinaceae</taxon>
        <taxon>Pseudidiomarina</taxon>
    </lineage>
</organism>
<dbReference type="RefSeq" id="WP_034776939.1">
    <property type="nucleotide sequence ID" value="NZ_JPER01000008.1"/>
</dbReference>
<protein>
    <recommendedName>
        <fullName evidence="3">AbrB family transcriptional regulator</fullName>
    </recommendedName>
</protein>
<accession>A0A094L618</accession>
<reference evidence="1 2" key="1">
    <citation type="submission" date="2014-06" db="EMBL/GenBank/DDBJ databases">
        <title>The draft genome sequence of Idiomarina salinarum ISL-52.</title>
        <authorList>
            <person name="Du J."/>
            <person name="Shao Z."/>
        </authorList>
    </citation>
    <scope>NUCLEOTIDE SEQUENCE [LARGE SCALE GENOMIC DNA]</scope>
    <source>
        <strain evidence="1 2">ISL-52</strain>
    </source>
</reference>
<proteinExistence type="predicted"/>
<dbReference type="Proteomes" id="UP000054363">
    <property type="component" value="Unassembled WGS sequence"/>
</dbReference>
<evidence type="ECO:0000313" key="2">
    <source>
        <dbReference type="Proteomes" id="UP000054363"/>
    </source>
</evidence>
<dbReference type="AlphaFoldDB" id="A0A094L618"/>
<evidence type="ECO:0008006" key="3">
    <source>
        <dbReference type="Google" id="ProtNLM"/>
    </source>
</evidence>
<comment type="caution">
    <text evidence="1">The sequence shown here is derived from an EMBL/GenBank/DDBJ whole genome shotgun (WGS) entry which is preliminary data.</text>
</comment>
<evidence type="ECO:0000313" key="1">
    <source>
        <dbReference type="EMBL" id="KFZ30168.1"/>
    </source>
</evidence>
<gene>
    <name evidence="1" type="ORF">IDSA_11440</name>
</gene>
<sequence length="74" mass="8515">MNYQTYIQEHGDDGLIELPEDELRRLGWEPGTNLLLELVDGQIFVSEAPAQTFGERFISKAKRILSPLNRSLRK</sequence>
<dbReference type="SUPFAM" id="SSF89447">
    <property type="entry name" value="AbrB/MazE/MraZ-like"/>
    <property type="match status" value="1"/>
</dbReference>
<keyword evidence="2" id="KW-1185">Reference proteome</keyword>
<name>A0A094L618_9GAMM</name>